<protein>
    <submittedName>
        <fullName evidence="4">N-acetyldiaminopimelate deacetylase</fullName>
        <ecNumber evidence="4">3.5.1.47</ecNumber>
    </submittedName>
</protein>
<dbReference type="EMBL" id="VSSQ01004384">
    <property type="protein sequence ID" value="MPM24971.1"/>
    <property type="molecule type" value="Genomic_DNA"/>
</dbReference>
<feature type="domain" description="Peptidase M20 dimerisation" evidence="3">
    <location>
        <begin position="187"/>
        <end position="268"/>
    </location>
</feature>
<comment type="similarity">
    <text evidence="1">Belongs to the peptidase M20 family.</text>
</comment>
<dbReference type="EC" id="3.5.1.47" evidence="4"/>
<reference evidence="4" key="1">
    <citation type="submission" date="2019-08" db="EMBL/GenBank/DDBJ databases">
        <authorList>
            <person name="Kucharzyk K."/>
            <person name="Murdoch R.W."/>
            <person name="Higgins S."/>
            <person name="Loffler F."/>
        </authorList>
    </citation>
    <scope>NUCLEOTIDE SEQUENCE</scope>
</reference>
<evidence type="ECO:0000313" key="4">
    <source>
        <dbReference type="EMBL" id="MPM24971.1"/>
    </source>
</evidence>
<dbReference type="NCBIfam" id="TIGR01891">
    <property type="entry name" value="amidohydrolases"/>
    <property type="match status" value="1"/>
</dbReference>
<evidence type="ECO:0000259" key="3">
    <source>
        <dbReference type="Pfam" id="PF07687"/>
    </source>
</evidence>
<sequence>MSELINEVKQMHTQIIDWRRHFHQNAELSFQEYKTSDFIEEQLKSFGNIEISRPTKTGVIAKIHGKSNGPTIALRADIDALPMTETNDLPYVSVNKEAMHSCGHDGHAAILLGIAKIFSEKTEQLSGTLVCIFQHAEELPPGGAIELVKAGVMEGVDEIYGLHLSSNYPTGKFGVVSGALTSATDRFDIKVIGKGGHSSLPEQCVDPIVTASQIVMGLQNIVARRISAYEKAVLSVCQIHGGDAYNIIPGQVMITGSVRTFSKDLRSKMPEMIAEISDGIAKSNGAVCEASYEPGYDSVMNDEALIDIAREVITDWFGIDAVLEIQPVMPGEDFSAFTEATGCPGCFIEIGTRNEEKGTTRPHHNTAYLMDEDGLYYGMGLFAAMIEKKMMNR</sequence>
<dbReference type="Pfam" id="PF01546">
    <property type="entry name" value="Peptidase_M20"/>
    <property type="match status" value="1"/>
</dbReference>
<accession>A0A644YAN8</accession>
<dbReference type="AlphaFoldDB" id="A0A644YAN8"/>
<evidence type="ECO:0000256" key="1">
    <source>
        <dbReference type="ARBA" id="ARBA00006153"/>
    </source>
</evidence>
<proteinExistence type="inferred from homology"/>
<dbReference type="InterPro" id="IPR036264">
    <property type="entry name" value="Bact_exopeptidase_dim_dom"/>
</dbReference>
<dbReference type="InterPro" id="IPR002933">
    <property type="entry name" value="Peptidase_M20"/>
</dbReference>
<dbReference type="SUPFAM" id="SSF55031">
    <property type="entry name" value="Bacterial exopeptidase dimerisation domain"/>
    <property type="match status" value="1"/>
</dbReference>
<dbReference type="FunFam" id="3.30.70.360:FF:000014">
    <property type="entry name" value="N-acyl-L-amino acid amidohydrolase"/>
    <property type="match status" value="1"/>
</dbReference>
<dbReference type="Gene3D" id="3.40.630.10">
    <property type="entry name" value="Zn peptidases"/>
    <property type="match status" value="1"/>
</dbReference>
<dbReference type="InterPro" id="IPR017439">
    <property type="entry name" value="Amidohydrolase"/>
</dbReference>
<comment type="caution">
    <text evidence="4">The sequence shown here is derived from an EMBL/GenBank/DDBJ whole genome shotgun (WGS) entry which is preliminary data.</text>
</comment>
<dbReference type="GO" id="GO:0050118">
    <property type="term" value="F:N-acetyldiaminopimelate deacetylase activity"/>
    <property type="evidence" value="ECO:0007669"/>
    <property type="project" value="UniProtKB-EC"/>
</dbReference>
<dbReference type="SUPFAM" id="SSF53187">
    <property type="entry name" value="Zn-dependent exopeptidases"/>
    <property type="match status" value="1"/>
</dbReference>
<evidence type="ECO:0000256" key="2">
    <source>
        <dbReference type="ARBA" id="ARBA00022801"/>
    </source>
</evidence>
<gene>
    <name evidence="4" type="ORF">SDC9_71460</name>
</gene>
<dbReference type="PIRSF" id="PIRSF005962">
    <property type="entry name" value="Pept_M20D_amidohydro"/>
    <property type="match status" value="1"/>
</dbReference>
<keyword evidence="2 4" id="KW-0378">Hydrolase</keyword>
<dbReference type="PANTHER" id="PTHR11014:SF63">
    <property type="entry name" value="METALLOPEPTIDASE, PUTATIVE (AFU_ORTHOLOGUE AFUA_6G09600)-RELATED"/>
    <property type="match status" value="1"/>
</dbReference>
<organism evidence="4">
    <name type="scientific">bioreactor metagenome</name>
    <dbReference type="NCBI Taxonomy" id="1076179"/>
    <lineage>
        <taxon>unclassified sequences</taxon>
        <taxon>metagenomes</taxon>
        <taxon>ecological metagenomes</taxon>
    </lineage>
</organism>
<dbReference type="PANTHER" id="PTHR11014">
    <property type="entry name" value="PEPTIDASE M20 FAMILY MEMBER"/>
    <property type="match status" value="1"/>
</dbReference>
<dbReference type="Gene3D" id="3.30.70.360">
    <property type="match status" value="1"/>
</dbReference>
<name>A0A644YAN8_9ZZZZ</name>
<dbReference type="InterPro" id="IPR011650">
    <property type="entry name" value="Peptidase_M20_dimer"/>
</dbReference>
<dbReference type="Pfam" id="PF07687">
    <property type="entry name" value="M20_dimer"/>
    <property type="match status" value="1"/>
</dbReference>